<dbReference type="PANTHER" id="PTHR32282:SF24">
    <property type="entry name" value="GLYCOSYL TRANSFERASE FAMILY 51 DOMAIN-CONTAINING PROTEIN"/>
    <property type="match status" value="1"/>
</dbReference>
<dbReference type="SUPFAM" id="SSF56601">
    <property type="entry name" value="beta-lactamase/transpeptidase-like"/>
    <property type="match status" value="1"/>
</dbReference>
<accession>A0ABW1ZW64</accession>
<reference evidence="4" key="1">
    <citation type="journal article" date="2019" name="Int. J. Syst. Evol. Microbiol.">
        <title>The Global Catalogue of Microorganisms (GCM) 10K type strain sequencing project: providing services to taxonomists for standard genome sequencing and annotation.</title>
        <authorList>
            <consortium name="The Broad Institute Genomics Platform"/>
            <consortium name="The Broad Institute Genome Sequencing Center for Infectious Disease"/>
            <person name="Wu L."/>
            <person name="Ma J."/>
        </authorList>
    </citation>
    <scope>NUCLEOTIDE SEQUENCE [LARGE SCALE GENOMIC DNA]</scope>
    <source>
        <strain evidence="4">NBRC 111756</strain>
    </source>
</reference>
<evidence type="ECO:0008006" key="5">
    <source>
        <dbReference type="Google" id="ProtNLM"/>
    </source>
</evidence>
<dbReference type="EMBL" id="JBHSWE010000001">
    <property type="protein sequence ID" value="MFC6669431.1"/>
    <property type="molecule type" value="Genomic_DNA"/>
</dbReference>
<dbReference type="RefSeq" id="WP_379907989.1">
    <property type="nucleotide sequence ID" value="NZ_JBHSWE010000001.1"/>
</dbReference>
<keyword evidence="4" id="KW-1185">Reference proteome</keyword>
<evidence type="ECO:0000256" key="2">
    <source>
        <dbReference type="ARBA" id="ARBA00022679"/>
    </source>
</evidence>
<protein>
    <recommendedName>
        <fullName evidence="5">Penicillin-binding protein transpeptidase domain-containing protein</fullName>
    </recommendedName>
</protein>
<comment type="caution">
    <text evidence="3">The sequence shown here is derived from an EMBL/GenBank/DDBJ whole genome shotgun (WGS) entry which is preliminary data.</text>
</comment>
<evidence type="ECO:0000256" key="1">
    <source>
        <dbReference type="ARBA" id="ARBA00022676"/>
    </source>
</evidence>
<dbReference type="PANTHER" id="PTHR32282">
    <property type="entry name" value="BINDING PROTEIN TRANSPEPTIDASE, PUTATIVE-RELATED"/>
    <property type="match status" value="1"/>
</dbReference>
<sequence>MRYRLENPLASFADAVEASRDERQEVYRWLFRSRHKSARDNRIRVLLEVEAFLDVHERWQRLGYPFSFLVPSLATALGSSGDRPAALAELMGAILNDGVRMPTVRIENLAFATDTPYETRFGQRPNAALRVMPAEVARALRSVLSEVVSAGTARRLYGSFDTPEHALILGGKTGTGDNRIEQYGRGGRLISSTARNRTATFVFYLGENHFGTLTAFVQGETADAYGFTSSLPVQVLKGMAPILQPYVAPGAATQCRPPVMPLQQASVK</sequence>
<dbReference type="InterPro" id="IPR050396">
    <property type="entry name" value="Glycosyltr_51/Transpeptidase"/>
</dbReference>
<keyword evidence="2" id="KW-0808">Transferase</keyword>
<proteinExistence type="predicted"/>
<organism evidence="3 4">
    <name type="scientific">Marinobacterium aestuariivivens</name>
    <dbReference type="NCBI Taxonomy" id="1698799"/>
    <lineage>
        <taxon>Bacteria</taxon>
        <taxon>Pseudomonadati</taxon>
        <taxon>Pseudomonadota</taxon>
        <taxon>Gammaproteobacteria</taxon>
        <taxon>Oceanospirillales</taxon>
        <taxon>Oceanospirillaceae</taxon>
        <taxon>Marinobacterium</taxon>
    </lineage>
</organism>
<keyword evidence="1" id="KW-0328">Glycosyltransferase</keyword>
<dbReference type="InterPro" id="IPR012338">
    <property type="entry name" value="Beta-lactam/transpept-like"/>
</dbReference>
<dbReference type="Gene3D" id="3.40.710.10">
    <property type="entry name" value="DD-peptidase/beta-lactamase superfamily"/>
    <property type="match status" value="1"/>
</dbReference>
<gene>
    <name evidence="3" type="ORF">ACFQDL_04445</name>
</gene>
<dbReference type="Proteomes" id="UP001596422">
    <property type="component" value="Unassembled WGS sequence"/>
</dbReference>
<evidence type="ECO:0000313" key="3">
    <source>
        <dbReference type="EMBL" id="MFC6669431.1"/>
    </source>
</evidence>
<name>A0ABW1ZW64_9GAMM</name>
<evidence type="ECO:0000313" key="4">
    <source>
        <dbReference type="Proteomes" id="UP001596422"/>
    </source>
</evidence>